<sequence length="154" mass="17289">MTEQNRLVYGCYDSVDDVAAVIEELRSKQFTNSDMTLVTREDKVLAYSEKLGIPIQTEKDVLVSSSEKQIAQRTDPDYKTDDDPLYHYQEQVESGCIVLLVNGAKYQPNKEKEAVVQDHSAETIVDMTDAMQSNVITSTGRAEMLDSQISVDDD</sequence>
<dbReference type="Proteomes" id="UP000501451">
    <property type="component" value="Chromosome"/>
</dbReference>
<dbReference type="KEGG" id="jar:G7057_04545"/>
<gene>
    <name evidence="1" type="ORF">G7057_04545</name>
</gene>
<evidence type="ECO:0000313" key="1">
    <source>
        <dbReference type="EMBL" id="QII81816.1"/>
    </source>
</evidence>
<evidence type="ECO:0000313" key="2">
    <source>
        <dbReference type="Proteomes" id="UP000501451"/>
    </source>
</evidence>
<reference evidence="1 2" key="1">
    <citation type="journal article" date="2017" name="Int. J. Syst. Evol. Microbiol.">
        <title>Jeotgalibaca porci sp. nov. and Jeotgalibaca arthritidis sp. nov., isolated from pigs, and emended description of the genus Jeotgalibaca.</title>
        <authorList>
            <person name="Zamora L."/>
            <person name="Perez-Sancho M."/>
            <person name="Dominguez L."/>
            <person name="Fernandez-Garayzabal J.F."/>
            <person name="Vela A.I."/>
        </authorList>
    </citation>
    <scope>NUCLEOTIDE SEQUENCE [LARGE SCALE GENOMIC DNA]</scope>
    <source>
        <strain evidence="1 2">CECT 9157</strain>
    </source>
</reference>
<name>A0A6G7K984_9LACT</name>
<protein>
    <recommendedName>
        <fullName evidence="3">General stress protein 17M-like domain-containing protein</fullName>
    </recommendedName>
</protein>
<dbReference type="RefSeq" id="WP_166161670.1">
    <property type="nucleotide sequence ID" value="NZ_CP049740.1"/>
</dbReference>
<organism evidence="1 2">
    <name type="scientific">Jeotgalibaca arthritidis</name>
    <dbReference type="NCBI Taxonomy" id="1868794"/>
    <lineage>
        <taxon>Bacteria</taxon>
        <taxon>Bacillati</taxon>
        <taxon>Bacillota</taxon>
        <taxon>Bacilli</taxon>
        <taxon>Lactobacillales</taxon>
        <taxon>Carnobacteriaceae</taxon>
        <taxon>Jeotgalibaca</taxon>
    </lineage>
</organism>
<keyword evidence="2" id="KW-1185">Reference proteome</keyword>
<evidence type="ECO:0008006" key="3">
    <source>
        <dbReference type="Google" id="ProtNLM"/>
    </source>
</evidence>
<dbReference type="AlphaFoldDB" id="A0A6G7K984"/>
<accession>A0A6G7K984</accession>
<proteinExistence type="predicted"/>
<dbReference type="EMBL" id="CP049740">
    <property type="protein sequence ID" value="QII81816.1"/>
    <property type="molecule type" value="Genomic_DNA"/>
</dbReference>